<proteinExistence type="predicted"/>
<evidence type="ECO:0000313" key="1">
    <source>
        <dbReference type="EMBL" id="SHE88513.1"/>
    </source>
</evidence>
<organism evidence="1 2">
    <name type="scientific">Ferrithrix thermotolerans DSM 19514</name>
    <dbReference type="NCBI Taxonomy" id="1121881"/>
    <lineage>
        <taxon>Bacteria</taxon>
        <taxon>Bacillati</taxon>
        <taxon>Actinomycetota</taxon>
        <taxon>Acidimicrobiia</taxon>
        <taxon>Acidimicrobiales</taxon>
        <taxon>Acidimicrobiaceae</taxon>
        <taxon>Ferrithrix</taxon>
    </lineage>
</organism>
<gene>
    <name evidence="1" type="ORF">SAMN02745225_01898</name>
</gene>
<protein>
    <submittedName>
        <fullName evidence="1">Uncharacterized protein</fullName>
    </submittedName>
</protein>
<reference evidence="2" key="1">
    <citation type="submission" date="2016-11" db="EMBL/GenBank/DDBJ databases">
        <authorList>
            <person name="Varghese N."/>
            <person name="Submissions S."/>
        </authorList>
    </citation>
    <scope>NUCLEOTIDE SEQUENCE [LARGE SCALE GENOMIC DNA]</scope>
    <source>
        <strain evidence="2">DSM 19514</strain>
    </source>
</reference>
<feature type="non-terminal residue" evidence="1">
    <location>
        <position position="80"/>
    </location>
</feature>
<dbReference type="AlphaFoldDB" id="A0A1M4X561"/>
<sequence>MVIELSLTSDLYLVLDSGSGVSISYRDPSRQPVHHSVDIGLEVQYESRTGYTQDISEAQVPLFTTRALTYSGVRSFSSYS</sequence>
<accession>A0A1M4X561</accession>
<evidence type="ECO:0000313" key="2">
    <source>
        <dbReference type="Proteomes" id="UP000184295"/>
    </source>
</evidence>
<name>A0A1M4X561_9ACTN</name>
<dbReference type="Proteomes" id="UP000184295">
    <property type="component" value="Unassembled WGS sequence"/>
</dbReference>
<keyword evidence="2" id="KW-1185">Reference proteome</keyword>
<dbReference type="EMBL" id="FQUL01000033">
    <property type="protein sequence ID" value="SHE88513.1"/>
    <property type="molecule type" value="Genomic_DNA"/>
</dbReference>